<dbReference type="AlphaFoldDB" id="A0A1G9KIY3"/>
<dbReference type="NCBIfam" id="NF007825">
    <property type="entry name" value="PRK10534.1"/>
    <property type="match status" value="1"/>
</dbReference>
<feature type="domain" description="Aromatic amino acid beta-eliminating lyase/threonine aldolase" evidence="7">
    <location>
        <begin position="5"/>
        <end position="282"/>
    </location>
</feature>
<proteinExistence type="inferred from homology"/>
<protein>
    <submittedName>
        <fullName evidence="8">L-threonine aldolase</fullName>
    </submittedName>
</protein>
<evidence type="ECO:0000259" key="7">
    <source>
        <dbReference type="Pfam" id="PF01212"/>
    </source>
</evidence>
<dbReference type="InterPro" id="IPR015421">
    <property type="entry name" value="PyrdxlP-dep_Trfase_major"/>
</dbReference>
<dbReference type="GO" id="GO:0006545">
    <property type="term" value="P:glycine biosynthetic process"/>
    <property type="evidence" value="ECO:0007669"/>
    <property type="project" value="TreeGrafter"/>
</dbReference>
<dbReference type="Proteomes" id="UP000198706">
    <property type="component" value="Unassembled WGS sequence"/>
</dbReference>
<dbReference type="EMBL" id="FNFD01000022">
    <property type="protein sequence ID" value="SDL49546.1"/>
    <property type="molecule type" value="Genomic_DNA"/>
</dbReference>
<dbReference type="SUPFAM" id="SSF53383">
    <property type="entry name" value="PLP-dependent transferases"/>
    <property type="match status" value="1"/>
</dbReference>
<sequence length="333" mass="35756">MSVIDLRSDTVTQPTPGMREAMLQAELGDDVYGEDPTVNRLEAYLAGRLGFAAALFVPTGTMSNLLGLLAHCERGDEYIVGQQAHTYKYEGGGAAVLGSIQPQPVEVETDGSLDLERVAAAIKPDDFHFARTRLLALENTMQGKVLPMSYLAAARDFTRRHGLALHLDGARLFNAAVRLGIDARDIAGHFDSVSVCLSKGLGAPVGSVLCGSSELIGKARRWRKMVGGGMRQAGVLAAAGLYALEHLVERLAEDHANAARLGEGLRALGFEVEPVQTNMVYLNAGEQAQAFKATAAERGIRLTAAPRLRMVTHMDVSAGDIERVIDFFASVRR</sequence>
<dbReference type="PANTHER" id="PTHR48097:SF9">
    <property type="entry name" value="L-THREONINE ALDOLASE"/>
    <property type="match status" value="1"/>
</dbReference>
<dbReference type="InterPro" id="IPR001597">
    <property type="entry name" value="ArAA_b-elim_lyase/Thr_aldolase"/>
</dbReference>
<evidence type="ECO:0000313" key="9">
    <source>
        <dbReference type="Proteomes" id="UP000198706"/>
    </source>
</evidence>
<feature type="modified residue" description="N6-(pyridoxal phosphate)lysine" evidence="6">
    <location>
        <position position="199"/>
    </location>
</feature>
<evidence type="ECO:0000256" key="2">
    <source>
        <dbReference type="ARBA" id="ARBA00006966"/>
    </source>
</evidence>
<dbReference type="Gene3D" id="3.40.640.10">
    <property type="entry name" value="Type I PLP-dependent aspartate aminotransferase-like (Major domain)"/>
    <property type="match status" value="1"/>
</dbReference>
<evidence type="ECO:0000256" key="3">
    <source>
        <dbReference type="ARBA" id="ARBA00011881"/>
    </source>
</evidence>
<dbReference type="NCBIfam" id="NF041359">
    <property type="entry name" value="GntG_guanitoxin"/>
    <property type="match status" value="1"/>
</dbReference>
<comment type="subunit">
    <text evidence="3">Homotetramer.</text>
</comment>
<dbReference type="STRING" id="137658.SAMN05216186_12262"/>
<dbReference type="InterPro" id="IPR023603">
    <property type="entry name" value="Low_specificity_L-TA-like"/>
</dbReference>
<keyword evidence="4" id="KW-0663">Pyridoxal phosphate</keyword>
<evidence type="ECO:0000256" key="5">
    <source>
        <dbReference type="ARBA" id="ARBA00023239"/>
    </source>
</evidence>
<dbReference type="InterPro" id="IPR015422">
    <property type="entry name" value="PyrdxlP-dep_Trfase_small"/>
</dbReference>
<reference evidence="8 9" key="1">
    <citation type="submission" date="2016-10" db="EMBL/GenBank/DDBJ databases">
        <authorList>
            <person name="de Groot N.N."/>
        </authorList>
    </citation>
    <scope>NUCLEOTIDE SEQUENCE [LARGE SCALE GENOMIC DNA]</scope>
    <source>
        <strain evidence="8 9">JCM 21544</strain>
    </source>
</reference>
<evidence type="ECO:0000256" key="4">
    <source>
        <dbReference type="ARBA" id="ARBA00022898"/>
    </source>
</evidence>
<gene>
    <name evidence="8" type="ORF">SAMN05216186_12262</name>
</gene>
<dbReference type="GO" id="GO:0006567">
    <property type="term" value="P:L-threonine catabolic process"/>
    <property type="evidence" value="ECO:0007669"/>
    <property type="project" value="TreeGrafter"/>
</dbReference>
<evidence type="ECO:0000256" key="6">
    <source>
        <dbReference type="PIRSR" id="PIRSR017617-1"/>
    </source>
</evidence>
<dbReference type="InterPro" id="IPR015424">
    <property type="entry name" value="PyrdxlP-dep_Trfase"/>
</dbReference>
<name>A0A1G9KIY3_9PSED</name>
<dbReference type="CDD" id="cd06502">
    <property type="entry name" value="TA_like"/>
    <property type="match status" value="1"/>
</dbReference>
<evidence type="ECO:0000256" key="1">
    <source>
        <dbReference type="ARBA" id="ARBA00001933"/>
    </source>
</evidence>
<keyword evidence="5" id="KW-0456">Lyase</keyword>
<dbReference type="GO" id="GO:0005829">
    <property type="term" value="C:cytosol"/>
    <property type="evidence" value="ECO:0007669"/>
    <property type="project" value="TreeGrafter"/>
</dbReference>
<accession>A0A1G9KIY3</accession>
<comment type="similarity">
    <text evidence="2">Belongs to the threonine aldolase family.</text>
</comment>
<dbReference type="PIRSF" id="PIRSF017617">
    <property type="entry name" value="Thr_aldolase"/>
    <property type="match status" value="1"/>
</dbReference>
<organism evidence="8 9">
    <name type="scientific">Pseudomonas indica</name>
    <dbReference type="NCBI Taxonomy" id="137658"/>
    <lineage>
        <taxon>Bacteria</taxon>
        <taxon>Pseudomonadati</taxon>
        <taxon>Pseudomonadota</taxon>
        <taxon>Gammaproteobacteria</taxon>
        <taxon>Pseudomonadales</taxon>
        <taxon>Pseudomonadaceae</taxon>
        <taxon>Pseudomonas</taxon>
    </lineage>
</organism>
<comment type="cofactor">
    <cofactor evidence="1">
        <name>pyridoxal 5'-phosphate</name>
        <dbReference type="ChEBI" id="CHEBI:597326"/>
    </cofactor>
</comment>
<dbReference type="Pfam" id="PF01212">
    <property type="entry name" value="Beta_elim_lyase"/>
    <property type="match status" value="1"/>
</dbReference>
<keyword evidence="9" id="KW-1185">Reference proteome</keyword>
<dbReference type="FunFam" id="3.40.640.10:FF:000030">
    <property type="entry name" value="Low-specificity L-threonine aldolase"/>
    <property type="match status" value="1"/>
</dbReference>
<dbReference type="GO" id="GO:0008732">
    <property type="term" value="F:L-allo-threonine aldolase activity"/>
    <property type="evidence" value="ECO:0007669"/>
    <property type="project" value="TreeGrafter"/>
</dbReference>
<dbReference type="Gene3D" id="3.90.1150.10">
    <property type="entry name" value="Aspartate Aminotransferase, domain 1"/>
    <property type="match status" value="1"/>
</dbReference>
<evidence type="ECO:0000313" key="8">
    <source>
        <dbReference type="EMBL" id="SDL49546.1"/>
    </source>
</evidence>
<dbReference type="RefSeq" id="WP_084339113.1">
    <property type="nucleotide sequence ID" value="NZ_FNFD01000022.1"/>
</dbReference>
<dbReference type="PANTHER" id="PTHR48097">
    <property type="entry name" value="L-THREONINE ALDOLASE-RELATED"/>
    <property type="match status" value="1"/>
</dbReference>